<evidence type="ECO:0000313" key="3">
    <source>
        <dbReference type="Proteomes" id="UP000694888"/>
    </source>
</evidence>
<protein>
    <submittedName>
        <fullName evidence="4">Transmembrane protein 169</fullName>
    </submittedName>
</protein>
<evidence type="ECO:0000256" key="2">
    <source>
        <dbReference type="SAM" id="Phobius"/>
    </source>
</evidence>
<dbReference type="Proteomes" id="UP000694888">
    <property type="component" value="Unplaced"/>
</dbReference>
<feature type="transmembrane region" description="Helical" evidence="2">
    <location>
        <begin position="213"/>
        <end position="236"/>
    </location>
</feature>
<dbReference type="PANTHER" id="PTHR31777">
    <property type="entry name" value="TRANSMEMBRANE PROTEIN 169"/>
    <property type="match status" value="1"/>
</dbReference>
<evidence type="ECO:0000313" key="4">
    <source>
        <dbReference type="RefSeq" id="XP_005101638.1"/>
    </source>
</evidence>
<organism evidence="3 4">
    <name type="scientific">Aplysia californica</name>
    <name type="common">California sea hare</name>
    <dbReference type="NCBI Taxonomy" id="6500"/>
    <lineage>
        <taxon>Eukaryota</taxon>
        <taxon>Metazoa</taxon>
        <taxon>Spiralia</taxon>
        <taxon>Lophotrochozoa</taxon>
        <taxon>Mollusca</taxon>
        <taxon>Gastropoda</taxon>
        <taxon>Heterobranchia</taxon>
        <taxon>Euthyneura</taxon>
        <taxon>Tectipleura</taxon>
        <taxon>Aplysiida</taxon>
        <taxon>Aplysioidea</taxon>
        <taxon>Aplysiidae</taxon>
        <taxon>Aplysia</taxon>
    </lineage>
</organism>
<accession>A0ABM0JUA2</accession>
<dbReference type="RefSeq" id="XP_005101638.1">
    <property type="nucleotide sequence ID" value="XM_005101581.3"/>
</dbReference>
<keyword evidence="2 4" id="KW-0812">Transmembrane</keyword>
<dbReference type="GeneID" id="101859024"/>
<feature type="transmembrane region" description="Helical" evidence="2">
    <location>
        <begin position="164"/>
        <end position="185"/>
    </location>
</feature>
<dbReference type="PANTHER" id="PTHR31777:SF0">
    <property type="entry name" value="TRANSMEMBRANE PROTEIN 169"/>
    <property type="match status" value="1"/>
</dbReference>
<keyword evidence="3" id="KW-1185">Reference proteome</keyword>
<dbReference type="InterPro" id="IPR029386">
    <property type="entry name" value="TMEM169"/>
</dbReference>
<keyword evidence="2" id="KW-1133">Transmembrane helix</keyword>
<evidence type="ECO:0000256" key="1">
    <source>
        <dbReference type="SAM" id="MobiDB-lite"/>
    </source>
</evidence>
<feature type="compositionally biased region" description="Polar residues" evidence="1">
    <location>
        <begin position="103"/>
        <end position="112"/>
    </location>
</feature>
<feature type="compositionally biased region" description="Polar residues" evidence="1">
    <location>
        <begin position="61"/>
        <end position="76"/>
    </location>
</feature>
<feature type="region of interest" description="Disordered" evidence="1">
    <location>
        <begin position="17"/>
        <end position="122"/>
    </location>
</feature>
<dbReference type="Pfam" id="PF15052">
    <property type="entry name" value="TMEM169"/>
    <property type="match status" value="1"/>
</dbReference>
<name>A0ABM0JUA2_APLCA</name>
<sequence length="282" mass="31133">MAEALKEREVELVVLSEQTEPLLVPSQSETANQQNQNGATANTQSANNSLDQGEEEDHVFSNPQGGASNIPSSPTNKGDGPSPSHTFEFLTSGGIPKNRKRPGSTSDSQRVTMTGMVTRGSSVGQPVEVQMELTETEFLRLTSRESHPKPKGTRGCDRYQGVHIILWSVLCMPVAMVISLCMSFYNGAMTWYNLIIYFSEEKSWVHKLTLCPILILSFPLTVGLSSVAISLVAMVMQISWSWRVWWAEFCDGEKGFYGWFCSKIGLPNCSPYEVVVLDDAPL</sequence>
<gene>
    <name evidence="4" type="primary">LOC101859024</name>
</gene>
<proteinExistence type="predicted"/>
<reference evidence="4" key="1">
    <citation type="submission" date="2025-08" db="UniProtKB">
        <authorList>
            <consortium name="RefSeq"/>
        </authorList>
    </citation>
    <scope>IDENTIFICATION</scope>
</reference>
<keyword evidence="2" id="KW-0472">Membrane</keyword>
<feature type="compositionally biased region" description="Low complexity" evidence="1">
    <location>
        <begin position="30"/>
        <end position="49"/>
    </location>
</feature>